<feature type="domain" description="ABM" evidence="1">
    <location>
        <begin position="2"/>
        <end position="97"/>
    </location>
</feature>
<evidence type="ECO:0000259" key="1">
    <source>
        <dbReference type="PROSITE" id="PS51725"/>
    </source>
</evidence>
<dbReference type="PANTHER" id="PTHR33336:SF15">
    <property type="entry name" value="ABM DOMAIN-CONTAINING PROTEIN"/>
    <property type="match status" value="1"/>
</dbReference>
<dbReference type="PROSITE" id="PS51725">
    <property type="entry name" value="ABM"/>
    <property type="match status" value="1"/>
</dbReference>
<dbReference type="AlphaFoldDB" id="A0A154L7Y8"/>
<sequence>MIILMGHIHVDPHEIDQFIADLQVIARNAKPEKGCLFYAVNPDAACPGRLVIAERWRDQSSLKAHLETSEVLTFVHNWQGRMRSEIQQYQATHEETFLG</sequence>
<dbReference type="Gene3D" id="3.30.70.100">
    <property type="match status" value="1"/>
</dbReference>
<dbReference type="InterPro" id="IPR050744">
    <property type="entry name" value="AI-2_Isomerase_LsrG"/>
</dbReference>
<dbReference type="InterPro" id="IPR007138">
    <property type="entry name" value="ABM_dom"/>
</dbReference>
<dbReference type="InterPro" id="IPR011008">
    <property type="entry name" value="Dimeric_a/b-barrel"/>
</dbReference>
<accession>A0A154L7Y8</accession>
<proteinExistence type="predicted"/>
<evidence type="ECO:0000313" key="2">
    <source>
        <dbReference type="EMBL" id="KZB65336.1"/>
    </source>
</evidence>
<dbReference type="SUPFAM" id="SSF54909">
    <property type="entry name" value="Dimeric alpha+beta barrel"/>
    <property type="match status" value="1"/>
</dbReference>
<organism evidence="2 3">
    <name type="scientific">Thalassospira lucentensis</name>
    <dbReference type="NCBI Taxonomy" id="168935"/>
    <lineage>
        <taxon>Bacteria</taxon>
        <taxon>Pseudomonadati</taxon>
        <taxon>Pseudomonadota</taxon>
        <taxon>Alphaproteobacteria</taxon>
        <taxon>Rhodospirillales</taxon>
        <taxon>Thalassospiraceae</taxon>
        <taxon>Thalassospira</taxon>
    </lineage>
</organism>
<evidence type="ECO:0000313" key="3">
    <source>
        <dbReference type="Proteomes" id="UP000076335"/>
    </source>
</evidence>
<dbReference type="Pfam" id="PF03992">
    <property type="entry name" value="ABM"/>
    <property type="match status" value="1"/>
</dbReference>
<dbReference type="Proteomes" id="UP000076335">
    <property type="component" value="Unassembled WGS sequence"/>
</dbReference>
<dbReference type="GO" id="GO:0003824">
    <property type="term" value="F:catalytic activity"/>
    <property type="evidence" value="ECO:0007669"/>
    <property type="project" value="TreeGrafter"/>
</dbReference>
<dbReference type="EMBL" id="LPVY01000010">
    <property type="protein sequence ID" value="KZB65336.1"/>
    <property type="molecule type" value="Genomic_DNA"/>
</dbReference>
<reference evidence="2 3" key="1">
    <citation type="submission" date="2015-12" db="EMBL/GenBank/DDBJ databases">
        <title>Genome sequence of Thalassospira lucentensis MCCC 1A02072.</title>
        <authorList>
            <person name="Lu L."/>
            <person name="Lai Q."/>
            <person name="Shao Z."/>
            <person name="Qian P."/>
        </authorList>
    </citation>
    <scope>NUCLEOTIDE SEQUENCE [LARGE SCALE GENOMIC DNA]</scope>
    <source>
        <strain evidence="2 3">MCCC 1A02072</strain>
    </source>
</reference>
<gene>
    <name evidence="2" type="ORF">AUP42_18075</name>
</gene>
<dbReference type="PANTHER" id="PTHR33336">
    <property type="entry name" value="QUINOL MONOOXYGENASE YGIN-RELATED"/>
    <property type="match status" value="1"/>
</dbReference>
<name>A0A154L7Y8_9PROT</name>
<comment type="caution">
    <text evidence="2">The sequence shown here is derived from an EMBL/GenBank/DDBJ whole genome shotgun (WGS) entry which is preliminary data.</text>
</comment>
<dbReference type="RefSeq" id="WP_062951477.1">
    <property type="nucleotide sequence ID" value="NZ_LPVY01000010.1"/>
</dbReference>
<protein>
    <recommendedName>
        <fullName evidence="1">ABM domain-containing protein</fullName>
    </recommendedName>
</protein>